<dbReference type="AlphaFoldDB" id="A0A6A8A0M7"/>
<organism evidence="1">
    <name type="scientific">Rhizobium meliloti</name>
    <name type="common">Ensifer meliloti</name>
    <name type="synonym">Sinorhizobium meliloti</name>
    <dbReference type="NCBI Taxonomy" id="382"/>
    <lineage>
        <taxon>Bacteria</taxon>
        <taxon>Pseudomonadati</taxon>
        <taxon>Pseudomonadota</taxon>
        <taxon>Alphaproteobacteria</taxon>
        <taxon>Hyphomicrobiales</taxon>
        <taxon>Rhizobiaceae</taxon>
        <taxon>Sinorhizobium/Ensifer group</taxon>
        <taxon>Sinorhizobium</taxon>
    </lineage>
</organism>
<dbReference type="RefSeq" id="WP_017264863.1">
    <property type="nucleotide sequence ID" value="NZ_CP019585.1"/>
</dbReference>
<sequence>MTKLATIPFPTVILAAAIFSAPVAALAGGSYYRGVTSEPINIGHNVNSATQKNSLRAKVVANHSFPKRGAYYKGLMRNEQPR</sequence>
<protein>
    <submittedName>
        <fullName evidence="1">Uncharacterized protein</fullName>
    </submittedName>
</protein>
<gene>
    <name evidence="1" type="ORF">GHK45_30735</name>
</gene>
<dbReference type="EMBL" id="WISP01000198">
    <property type="protein sequence ID" value="MQW07969.1"/>
    <property type="molecule type" value="Genomic_DNA"/>
</dbReference>
<reference evidence="1" key="1">
    <citation type="journal article" date="2013" name="Genome Biol.">
        <title>Comparative genomics of the core and accessory genomes of 48 Sinorhizobium strains comprising five genospecies.</title>
        <authorList>
            <person name="Sugawara M."/>
            <person name="Epstein B."/>
            <person name="Badgley B.D."/>
            <person name="Unno T."/>
            <person name="Xu L."/>
            <person name="Reese J."/>
            <person name="Gyaneshwar P."/>
            <person name="Denny R."/>
            <person name="Mudge J."/>
            <person name="Bharti A.K."/>
            <person name="Farmer A.D."/>
            <person name="May G.D."/>
            <person name="Woodward J.E."/>
            <person name="Medigue C."/>
            <person name="Vallenet D."/>
            <person name="Lajus A."/>
            <person name="Rouy Z."/>
            <person name="Martinez-Vaz B."/>
            <person name="Tiffin P."/>
            <person name="Young N.D."/>
            <person name="Sadowsky M.J."/>
        </authorList>
    </citation>
    <scope>NUCLEOTIDE SEQUENCE</scope>
    <source>
        <strain evidence="1">M30</strain>
    </source>
</reference>
<proteinExistence type="predicted"/>
<accession>A0A6A8A0M7</accession>
<comment type="caution">
    <text evidence="1">The sequence shown here is derived from an EMBL/GenBank/DDBJ whole genome shotgun (WGS) entry which is preliminary data.</text>
</comment>
<dbReference type="GeneID" id="89572780"/>
<evidence type="ECO:0000313" key="1">
    <source>
        <dbReference type="EMBL" id="MQW07969.1"/>
    </source>
</evidence>
<name>A0A6A8A0M7_RHIML</name>